<dbReference type="Pfam" id="PF01476">
    <property type="entry name" value="LysM"/>
    <property type="match status" value="2"/>
</dbReference>
<feature type="coiled-coil region" evidence="7">
    <location>
        <begin position="2480"/>
        <end position="2522"/>
    </location>
</feature>
<sequence length="2578" mass="280319">MDEVVGKTVVRVGMDYSEIKQGITNLNAQMKVADATWKSSLSTFKQSDRSFEKLSTSIKGMSDKLRVQEQIVEAHKVNVSKLTKEYGANSTKVLNATANLKKQEGIYGNLKRSINEMNNEIAENNAKLKESSIQQRIVTGQQEKMIKQSQMLEKQQASMTSKLKLADQEWKNNVTSLGNVYKAVDKAKVNLDGLNKKYDIQKKIVIEHAQELRKLSSTYGDTDERVVQANIKLKEQIGIFKDMKNDITNVTKELNELKRAEQLNNSPWTQRSKELQAYSDKMNAIGDKMTNIGQNMTMSVTAPVALGMGFAIKKSMEFETSMSEVQALTNATGKDFERLKQYAIELGESTAFSGKEAADGMAVLGQAGFKTNQIIDAMPGLLDLAAASKMSLADSADIVVSSLNSFQIEASKAGHATDVLTKAGAETNASLGDMGEAMKYVGPVANDLGLSLEDTAGAIGILSNYGIKGSMAGTSLRMGLSKLNAPIPKVAKSMKELGINLHDSNGQMLSMGDLIKSLQEGTEKMTKSERAAYITRLVGMDAQSAWLKLLNQSPEKVDNFTKSLESSNGYAKDFAKTMRDNLSGDWDNFTGGLETFASKVYDDFTPALRGIVKAGDALVQTISASPKPVRMLATSLAIGAAATGPVILGFGMVAKAAGTSAEMVSKLTGKMAANTLAAETNAAANIATGTTIGKQGKLLGGVTGLFTKFGKASGGAATSTGLLARAGGLLTSGLRLLTGPVGIALTAVTALYGGFKLAYKHVDWFKTGVDNTGKLLKEVAGSINFQWAKDMGTTFKIGAGYARGLVGSLGDVIKKGVEMAPGTQMIKMGFGVINDAVSKATDKVDIYGKGVSRGAEKALKGYTDLSMKARLQLEKLRASHKTIGDKQYQEMVSLYDKMTNTALTKIEQRRSREMSGLRKLFSETKGLKASEENKILTEAQAGNNKEVQAVKSIQKQISAIYTKAHKEKRALTNIEESKLVVLQQRMDQKVVSSLSKSEKEQRIILGRLRDNKKALSIQAASEVIKASAKERDKTISDAKKKKKGIIDEAIYQRDVTKKISKDQADKIIKDAERQYKGSVKNAKEQHKKVVDEAARQNKGVKREIDSQTGHVLSKWQKLKRQTGPILTGIKVATVKSYEDAKKGVAKWIGQTASDTLKRWNGIKKSTLGVTESIRKTTVKKYEDLKSGTVKWLGVASTQMSSKWGSIKKNTTSLAEGVRKVAVDKFEQMYKKSTEWVNKIGTFISGAKKGISDKASDLGKGVANAAIGGLNAMISGINSIAKGITGKGNLISKIPDVVKKSTGGGVKEDTLAIVGDKGPGNGPGGFTREIIKRKDGSMHLTPAKDTLVYLGKEDEVINGRTTYNMMQNGEIPRYSTGVGSTKLGKSAEKKKKPSAAEVAGKFLGKMAGTTINNATSLFDSDNTLKVVKKTSEVGDKVKDFGEEIFEYMDNPGKLVDLVVGPLKSKFVGIGGATGEIALGAFNNIKSKLVKTVEGWFSEFGGGGDADGSSFTSFPVNTIYSPNARPPGYPYPAFHYGIDYGTPQGHPITAPTSGMLSQTFDTHGGLVGLLTDKIYTQFFMHMESLRKSGPIKKGEFLGKTGGARGLRNSGIWSTGPHLHYQVRRNGPGGWNTNTMNPATFLSQVGYGKGSGPSGVSGNASSWAPAIRRAAAQMKEKITNADVNAIIAQIHRESGGNQTIVQGNIGDINNRNGTPARGLLQYVPTTFANYMVKGHTNINSGYDQLLAFFNNKNWRANNPAGRSGWSPNGARKYADGGIINKPHFGLVGEAGEEVIIPTSKNKIKQAQPLLAYATNVLNKHLGNRNYVKEPPKTHTVKSGDTLWGISQANKMTVSMLKQLNNLKSNLIFPKQILKLNTGAYKLVGAIKEHATAIKQSITKKPATVKPKVQMTSITGVVSKFADGLIRTGTIFKDLKTSKTDLSFGKFLESKLKGLNSSNIKTVMTNISDIKKKLTEIDKKNEKLIKTNNTKIKSATVKNFDEQLKIDNYKAEKALNGKKGTITVKTRIAARDTTLIDRNLAKSKLNKAAHEKDLKTLHAYEDNLLKKRATLKTKKEKENNAKLLASTKKRIADEQKQRDKEVANIKKYEAQRADALKLKYKTEKKYVTGRSASALDKLINTSTNNIGKNNTLIKNLKSENALYAKQSATLNKIKGAEILKSDVLKKIAARREQLVKMMEALKKKETSLKEEKQGFADSISENLQSYAGFGSARGHTARDFVSWMRYRLGKMRTFASNVQKLKGMGLDPKLIREMLAGGIENAIPKVEALVKGGGGYISQINSLQKEIDGVVKSISTEQSTSLFADELASNKRRQDVVTKAMKDNEARLDKFRSGKDKVISMKSYTDLENKTSKYKYQAKPLPKKTTTKKTTTTVTSGKYKVKAGDSLWLIANKYKTTVDNLKKLNGLKSNLIHPNQTLKVPGATKSQKVVNLEAAKKKREDESTKLIVNTAKKLNVVGKNDKYAAELKKELAEIKKTATKKDDALVAKLEKELKAMNANTKKLDRLDEAVMLLAQILNKSTDVILDGQKVSKTVEKNIVTKARTTARKTVTPKPKTAVRRKA</sequence>
<feature type="domain" description="LysM" evidence="8">
    <location>
        <begin position="1829"/>
        <end position="1872"/>
    </location>
</feature>
<dbReference type="EC" id="3.4.24.75" evidence="4"/>
<keyword evidence="7" id="KW-0175">Coiled coil</keyword>
<evidence type="ECO:0000256" key="6">
    <source>
        <dbReference type="ARBA" id="ARBA00023049"/>
    </source>
</evidence>
<dbReference type="InterPro" id="IPR010090">
    <property type="entry name" value="Phage_tape_meas"/>
</dbReference>
<protein>
    <recommendedName>
        <fullName evidence="4">lysostaphin</fullName>
        <ecNumber evidence="4">3.4.24.75</ecNumber>
    </recommendedName>
</protein>
<dbReference type="CDD" id="cd00118">
    <property type="entry name" value="LysM"/>
    <property type="match status" value="2"/>
</dbReference>
<comment type="cofactor">
    <cofactor evidence="2">
        <name>Zn(2+)</name>
        <dbReference type="ChEBI" id="CHEBI:29105"/>
    </cofactor>
</comment>
<dbReference type="InterPro" id="IPR016047">
    <property type="entry name" value="M23ase_b-sheet_dom"/>
</dbReference>
<feature type="coiled-coil region" evidence="7">
    <location>
        <begin position="100"/>
        <end position="134"/>
    </location>
</feature>
<dbReference type="SUPFAM" id="SSF51261">
    <property type="entry name" value="Duplicated hybrid motif"/>
    <property type="match status" value="1"/>
</dbReference>
<dbReference type="InterPro" id="IPR018392">
    <property type="entry name" value="LysM"/>
</dbReference>
<evidence type="ECO:0000256" key="4">
    <source>
        <dbReference type="ARBA" id="ARBA00012322"/>
    </source>
</evidence>
<evidence type="ECO:0000313" key="10">
    <source>
        <dbReference type="Proteomes" id="UP000249808"/>
    </source>
</evidence>
<dbReference type="NCBIfam" id="TIGR01760">
    <property type="entry name" value="tape_meas_TP901"/>
    <property type="match status" value="1"/>
</dbReference>
<dbReference type="InterPro" id="IPR023346">
    <property type="entry name" value="Lysozyme-like_dom_sf"/>
</dbReference>
<feature type="coiled-coil region" evidence="7">
    <location>
        <begin position="2180"/>
        <end position="2207"/>
    </location>
</feature>
<dbReference type="GO" id="GO:0006508">
    <property type="term" value="P:proteolysis"/>
    <property type="evidence" value="ECO:0007669"/>
    <property type="project" value="UniProtKB-KW"/>
</dbReference>
<evidence type="ECO:0000259" key="8">
    <source>
        <dbReference type="PROSITE" id="PS51782"/>
    </source>
</evidence>
<dbReference type="PANTHER" id="PTHR37813">
    <property type="entry name" value="FELS-2 PROPHAGE PROTEIN"/>
    <property type="match status" value="1"/>
</dbReference>
<dbReference type="SUPFAM" id="SSF54106">
    <property type="entry name" value="LysM domain"/>
    <property type="match status" value="2"/>
</dbReference>
<proteinExistence type="inferred from homology"/>
<dbReference type="CDD" id="cd12797">
    <property type="entry name" value="M23_peptidase"/>
    <property type="match status" value="1"/>
</dbReference>
<keyword evidence="5" id="KW-1188">Viral release from host cell</keyword>
<dbReference type="Gene3D" id="3.10.350.10">
    <property type="entry name" value="LysM domain"/>
    <property type="match status" value="2"/>
</dbReference>
<evidence type="ECO:0000256" key="7">
    <source>
        <dbReference type="SAM" id="Coils"/>
    </source>
</evidence>
<gene>
    <name evidence="9" type="ORF">BHU61_06770</name>
</gene>
<evidence type="ECO:0000256" key="1">
    <source>
        <dbReference type="ARBA" id="ARBA00001667"/>
    </source>
</evidence>
<dbReference type="Gene3D" id="2.70.70.10">
    <property type="entry name" value="Glucose Permease (Domain IIA)"/>
    <property type="match status" value="1"/>
</dbReference>
<evidence type="ECO:0000256" key="5">
    <source>
        <dbReference type="ARBA" id="ARBA00022612"/>
    </source>
</evidence>
<feature type="domain" description="LysM" evidence="8">
    <location>
        <begin position="2393"/>
        <end position="2436"/>
    </location>
</feature>
<evidence type="ECO:0000313" key="9">
    <source>
        <dbReference type="EMBL" id="RAK45009.1"/>
    </source>
</evidence>
<dbReference type="SMART" id="SM00257">
    <property type="entry name" value="LysM"/>
    <property type="match status" value="2"/>
</dbReference>
<accession>A0A327ZRZ9</accession>
<dbReference type="GO" id="GO:0008237">
    <property type="term" value="F:metallopeptidase activity"/>
    <property type="evidence" value="ECO:0007669"/>
    <property type="project" value="UniProtKB-KW"/>
</dbReference>
<keyword evidence="10" id="KW-1185">Reference proteome</keyword>
<dbReference type="Pfam" id="PF10145">
    <property type="entry name" value="PhageMin_Tail"/>
    <property type="match status" value="1"/>
</dbReference>
<dbReference type="PROSITE" id="PS51782">
    <property type="entry name" value="LYSM"/>
    <property type="match status" value="2"/>
</dbReference>
<dbReference type="CDD" id="cd13402">
    <property type="entry name" value="LT_TF-like"/>
    <property type="match status" value="1"/>
</dbReference>
<dbReference type="Pfam" id="PF01551">
    <property type="entry name" value="Peptidase_M23"/>
    <property type="match status" value="1"/>
</dbReference>
<organism evidence="9 10">
    <name type="scientific">Macrococcus epidermidis</name>
    <dbReference type="NCBI Taxonomy" id="1902580"/>
    <lineage>
        <taxon>Bacteria</taxon>
        <taxon>Bacillati</taxon>
        <taxon>Bacillota</taxon>
        <taxon>Bacilli</taxon>
        <taxon>Bacillales</taxon>
        <taxon>Staphylococcaceae</taxon>
        <taxon>Macrococcus</taxon>
    </lineage>
</organism>
<evidence type="ECO:0000256" key="3">
    <source>
        <dbReference type="ARBA" id="ARBA00006646"/>
    </source>
</evidence>
<dbReference type="SUPFAM" id="SSF53955">
    <property type="entry name" value="Lysozyme-like"/>
    <property type="match status" value="1"/>
</dbReference>
<keyword evidence="6" id="KW-0482">Metalloprotease</keyword>
<comment type="catalytic activity">
    <reaction evidence="1">
        <text>Hydrolysis of the -Gly-|-Gly- bond in the pentaglycine inter-peptide link joining staphylococcal cell wall peptidoglycans.</text>
        <dbReference type="EC" id="3.4.24.75"/>
    </reaction>
</comment>
<dbReference type="EMBL" id="PZJH01000002">
    <property type="protein sequence ID" value="RAK45009.1"/>
    <property type="molecule type" value="Genomic_DNA"/>
</dbReference>
<dbReference type="InterPro" id="IPR011055">
    <property type="entry name" value="Dup_hybrid_motif"/>
</dbReference>
<reference evidence="9 10" key="1">
    <citation type="journal article" date="2018" name="Front. Microbiol.">
        <title>Description and Comparative Genomics of Macrococcus caseolyticus subsp. hominis subsp. nov., Macrococcus goetzii sp. nov., Macrococcus epidermidis sp. nov., and Macrococcus bohemicus sp. nov., Novel Macrococci From Human Clinical Material With Virulence Potential and Suspected Uptake of Foreign DNA by Natural Transformation.</title>
        <authorList>
            <person name="Maslanova I."/>
            <person name="Wertheimer Z."/>
            <person name="Sedlacek I."/>
            <person name="Svec P."/>
            <person name="Indrakova A."/>
            <person name="Kovarovic V."/>
            <person name="Schumann P."/>
            <person name="Sproer C."/>
            <person name="Kralova S."/>
            <person name="Sedo O."/>
            <person name="Kristofova L."/>
            <person name="Vrbovska V."/>
            <person name="Fuzik T."/>
            <person name="Petras P."/>
            <person name="Zdrahal Z."/>
            <person name="Ruzickova V."/>
            <person name="Doskar J."/>
            <person name="Pantucek R."/>
        </authorList>
    </citation>
    <scope>NUCLEOTIDE SEQUENCE [LARGE SCALE GENOMIC DNA]</scope>
    <source>
        <strain evidence="9 10">01/688</strain>
    </source>
</reference>
<dbReference type="InterPro" id="IPR036779">
    <property type="entry name" value="LysM_dom_sf"/>
</dbReference>
<comment type="similarity">
    <text evidence="3">Belongs to the peptidase M23B family.</text>
</comment>
<keyword evidence="6" id="KW-0645">Protease</keyword>
<dbReference type="RefSeq" id="WP_111715639.1">
    <property type="nucleotide sequence ID" value="NZ_JBHSSR010000004.1"/>
</dbReference>
<evidence type="ECO:0000256" key="2">
    <source>
        <dbReference type="ARBA" id="ARBA00001947"/>
    </source>
</evidence>
<keyword evidence="6" id="KW-0378">Hydrolase</keyword>
<dbReference type="PANTHER" id="PTHR37813:SF1">
    <property type="entry name" value="FELS-2 PROPHAGE PROTEIN"/>
    <property type="match status" value="1"/>
</dbReference>
<comment type="caution">
    <text evidence="9">The sequence shown here is derived from an EMBL/GenBank/DDBJ whole genome shotgun (WGS) entry which is preliminary data.</text>
</comment>
<dbReference type="Proteomes" id="UP000249808">
    <property type="component" value="Unassembled WGS sequence"/>
</dbReference>
<name>A0A327ZRZ9_9STAP</name>